<comment type="caution">
    <text evidence="2">The sequence shown here is derived from an EMBL/GenBank/DDBJ whole genome shotgun (WGS) entry which is preliminary data.</text>
</comment>
<evidence type="ECO:0000256" key="1">
    <source>
        <dbReference type="SAM" id="Phobius"/>
    </source>
</evidence>
<keyword evidence="1" id="KW-0812">Transmembrane</keyword>
<name>A0A4Y2CBE7_ARAVE</name>
<feature type="transmembrane region" description="Helical" evidence="1">
    <location>
        <begin position="111"/>
        <end position="136"/>
    </location>
</feature>
<evidence type="ECO:0000313" key="2">
    <source>
        <dbReference type="EMBL" id="GBM01186.1"/>
    </source>
</evidence>
<keyword evidence="1" id="KW-1133">Transmembrane helix</keyword>
<organism evidence="2 3">
    <name type="scientific">Araneus ventricosus</name>
    <name type="common">Orbweaver spider</name>
    <name type="synonym">Epeira ventricosa</name>
    <dbReference type="NCBI Taxonomy" id="182803"/>
    <lineage>
        <taxon>Eukaryota</taxon>
        <taxon>Metazoa</taxon>
        <taxon>Ecdysozoa</taxon>
        <taxon>Arthropoda</taxon>
        <taxon>Chelicerata</taxon>
        <taxon>Arachnida</taxon>
        <taxon>Araneae</taxon>
        <taxon>Araneomorphae</taxon>
        <taxon>Entelegynae</taxon>
        <taxon>Araneoidea</taxon>
        <taxon>Araneidae</taxon>
        <taxon>Araneus</taxon>
    </lineage>
</organism>
<reference evidence="2 3" key="1">
    <citation type="journal article" date="2019" name="Sci. Rep.">
        <title>Orb-weaving spider Araneus ventricosus genome elucidates the spidroin gene catalogue.</title>
        <authorList>
            <person name="Kono N."/>
            <person name="Nakamura H."/>
            <person name="Ohtoshi R."/>
            <person name="Moran D.A.P."/>
            <person name="Shinohara A."/>
            <person name="Yoshida Y."/>
            <person name="Fujiwara M."/>
            <person name="Mori M."/>
            <person name="Tomita M."/>
            <person name="Arakawa K."/>
        </authorList>
    </citation>
    <scope>NUCLEOTIDE SEQUENCE [LARGE SCALE GENOMIC DNA]</scope>
</reference>
<accession>A0A4Y2CBE7</accession>
<dbReference type="AlphaFoldDB" id="A0A4Y2CBE7"/>
<dbReference type="Proteomes" id="UP000499080">
    <property type="component" value="Unassembled WGS sequence"/>
</dbReference>
<protein>
    <submittedName>
        <fullName evidence="2">Uncharacterized protein</fullName>
    </submittedName>
</protein>
<evidence type="ECO:0000313" key="3">
    <source>
        <dbReference type="Proteomes" id="UP000499080"/>
    </source>
</evidence>
<keyword evidence="1" id="KW-0472">Membrane</keyword>
<sequence>MNTSDGWTDIQQKGTVEAVSTGFPFPEKQGMCMPVTSGHFLHCLRRYCQSSVTLTVQNVIRDILSSPSLSLFFRERERHSNVLVTGWNEEQKEEEDRTNDPKGICMQSVKFIPSACFILFFISFFLRGGCGVVPLLPSGCSKRF</sequence>
<dbReference type="EMBL" id="BGPR01000166">
    <property type="protein sequence ID" value="GBM01186.1"/>
    <property type="molecule type" value="Genomic_DNA"/>
</dbReference>
<keyword evidence="3" id="KW-1185">Reference proteome</keyword>
<gene>
    <name evidence="2" type="ORF">AVEN_253595_1</name>
</gene>
<proteinExistence type="predicted"/>